<name>A0A9D5R855_9FIRM</name>
<sequence>MKRNVLKRIALAAAAVMLFAGVPASAGRTAAAAEAEQTVLTDTFDETRFGQSAEQLKANMDADLTTAVPAMAEITGTDGGVLDYMLTVSNQSSDPSYAIVYQTEGKMMDLQVKGFTKTQNSTKNTYENPSLLNYASSNTTLELSSDGQQWKTLSDTDYIFQTSGYVDDAHAKANDGKDTVIRYTITLSDGLKEKLVSDVEFSNMHYFRIAVGKGKSWRNAFAEIRITSEEKGELTEGEKLNEELVFSAFTDEPVYAVTQNLHLPVAAETNGKPIRWETSDPSVISETGEVTRGSVDQAVTLTAYVEYDDGYDGSATFQKSFAVTVLRQGITGILIDPCENFDMMAEHSQYLTTTTMNDAGKENVVLVSDDNHLDGSQYLLYEVKGQAVSLSFDTVEHTARGGEKRPRIEISVDGNVYTEFTRFSREEFEYDGIKDPNWKHAVYTSETLPPDIKYVKIYFGQQVDNGKYWAFGFDEIRIAYDSTAYTYAWPEDASVQAKSTADAIELTWPAVSGDNQVEYEIYQNNEKIAQQAETSYRAENLEAGGRYVFAVRAVGTQNSEAVSKLLTADEMILPRSVSQRGEKLAVSLTEAQRQTVSGLQDNDSVSLSGEVVISPDAVFLEDGFVSAGFEDTYVKWTAYKTEYYKNGVLVMSAARNSALSNMSRLFVTEDHRVTGEQAQIELKIQGLTAGTVSWGTLEVYRVPRAGTWLAQEAEQTITDSFTAALDESAPAPTLSKNFTFEMDVKVNSENSGDLNVNLYSQLSGVRLATFNLSHNNNMQFRYDRAYDQEGDKNKSSHNYVFLPKLKLNTWQNIKLYVDFELLQCELYIDGVLAADDIIFTNEGAPDFQSLSITAASTTAPDISVRNMKVTEGYHGLYLKPMTAVDSAGKAVSKLTPNQSVTLRLQALNAGEKAETLDLLVTQSQDGINSAVSTQTVQLANDSAWQNFDIEVTPASSDTNLEMFAWTGAGEMVPLLKKGGYIGDPDDTRTERNIFLIGDSTVNYTGQPALVGWGEIMADYLKDNTTLYNYGRDGISSKTYIQTGRLNAIADEIQEGDFLFYQLGHNDRLSSSKGTTMEEYKDNMRSAVAFARSKGANMIFVTPVCELGAAEEMAGTAVIDESSLAATLTGNNLALYQRSRAMIEIAQEQDVPYIDLYMTSVQKFADLVEAQGSDAVFAGYFERDKTHFSDSGARLLVRFIYDLLEEKKIEPYSYFKAGALVEDPTL</sequence>
<dbReference type="EMBL" id="JADCKB010000010">
    <property type="protein sequence ID" value="MBE5040046.1"/>
    <property type="molecule type" value="Genomic_DNA"/>
</dbReference>
<reference evidence="6" key="1">
    <citation type="submission" date="2020-10" db="EMBL/GenBank/DDBJ databases">
        <title>ChiBAC.</title>
        <authorList>
            <person name="Zenner C."/>
            <person name="Hitch T.C.A."/>
            <person name="Clavel T."/>
        </authorList>
    </citation>
    <scope>NUCLEOTIDE SEQUENCE</scope>
    <source>
        <strain evidence="6">DSM 107454</strain>
    </source>
</reference>
<dbReference type="InterPro" id="IPR013320">
    <property type="entry name" value="ConA-like_dom_sf"/>
</dbReference>
<dbReference type="InterPro" id="IPR013830">
    <property type="entry name" value="SGNH_hydro"/>
</dbReference>
<dbReference type="RefSeq" id="WP_226392594.1">
    <property type="nucleotide sequence ID" value="NZ_JADCKB010000010.1"/>
</dbReference>
<dbReference type="PANTHER" id="PTHR43695:SF1">
    <property type="entry name" value="RHAMNOGALACTURONAN ACETYLESTERASE"/>
    <property type="match status" value="1"/>
</dbReference>
<feature type="domain" description="Atrophied bacterial Ig" evidence="5">
    <location>
        <begin position="250"/>
        <end position="328"/>
    </location>
</feature>
<evidence type="ECO:0000259" key="4">
    <source>
        <dbReference type="Pfam" id="PF13472"/>
    </source>
</evidence>
<comment type="caution">
    <text evidence="6">The sequence shown here is derived from an EMBL/GenBank/DDBJ whole genome shotgun (WGS) entry which is preliminary data.</text>
</comment>
<evidence type="ECO:0008006" key="8">
    <source>
        <dbReference type="Google" id="ProtNLM"/>
    </source>
</evidence>
<dbReference type="InterPro" id="IPR037459">
    <property type="entry name" value="RhgT-like"/>
</dbReference>
<comment type="similarity">
    <text evidence="1">Belongs to the 'GDSL' lipolytic enzyme family.</text>
</comment>
<dbReference type="SUPFAM" id="SSF49899">
    <property type="entry name" value="Concanavalin A-like lectins/glucanases"/>
    <property type="match status" value="1"/>
</dbReference>
<dbReference type="PANTHER" id="PTHR43695">
    <property type="entry name" value="PUTATIVE (AFU_ORTHOLOGUE AFUA_2G17250)-RELATED"/>
    <property type="match status" value="1"/>
</dbReference>
<evidence type="ECO:0000259" key="5">
    <source>
        <dbReference type="Pfam" id="PF20578"/>
    </source>
</evidence>
<dbReference type="SUPFAM" id="SSF49265">
    <property type="entry name" value="Fibronectin type III"/>
    <property type="match status" value="1"/>
</dbReference>
<dbReference type="InterPro" id="IPR046780">
    <property type="entry name" value="aBig_2"/>
</dbReference>
<dbReference type="InterPro" id="IPR013783">
    <property type="entry name" value="Ig-like_fold"/>
</dbReference>
<dbReference type="InterPro" id="IPR036514">
    <property type="entry name" value="SGNH_hydro_sf"/>
</dbReference>
<dbReference type="InterPro" id="IPR036116">
    <property type="entry name" value="FN3_sf"/>
</dbReference>
<feature type="signal peptide" evidence="3">
    <location>
        <begin position="1"/>
        <end position="26"/>
    </location>
</feature>
<dbReference type="Pfam" id="PF13472">
    <property type="entry name" value="Lipase_GDSL_2"/>
    <property type="match status" value="1"/>
</dbReference>
<accession>A0A9D5R855</accession>
<gene>
    <name evidence="6" type="ORF">INF28_06155</name>
</gene>
<evidence type="ECO:0000256" key="1">
    <source>
        <dbReference type="ARBA" id="ARBA00008668"/>
    </source>
</evidence>
<keyword evidence="7" id="KW-1185">Reference proteome</keyword>
<evidence type="ECO:0000256" key="2">
    <source>
        <dbReference type="ARBA" id="ARBA00022801"/>
    </source>
</evidence>
<dbReference type="Gene3D" id="2.60.40.10">
    <property type="entry name" value="Immunoglobulins"/>
    <property type="match status" value="1"/>
</dbReference>
<feature type="domain" description="SGNH hydrolase-type esterase" evidence="4">
    <location>
        <begin position="995"/>
        <end position="1194"/>
    </location>
</feature>
<dbReference type="Proteomes" id="UP000806542">
    <property type="component" value="Unassembled WGS sequence"/>
</dbReference>
<keyword evidence="2" id="KW-0378">Hydrolase</keyword>
<dbReference type="InterPro" id="IPR003961">
    <property type="entry name" value="FN3_dom"/>
</dbReference>
<dbReference type="SUPFAM" id="SSF52266">
    <property type="entry name" value="SGNH hydrolase"/>
    <property type="match status" value="1"/>
</dbReference>
<dbReference type="CDD" id="cd00063">
    <property type="entry name" value="FN3"/>
    <property type="match status" value="1"/>
</dbReference>
<keyword evidence="3" id="KW-0732">Signal</keyword>
<dbReference type="Gene3D" id="3.40.50.1110">
    <property type="entry name" value="SGNH hydrolase"/>
    <property type="match status" value="1"/>
</dbReference>
<organism evidence="6 7">
    <name type="scientific">Ructibacterium gallinarum</name>
    <dbReference type="NCBI Taxonomy" id="2779355"/>
    <lineage>
        <taxon>Bacteria</taxon>
        <taxon>Bacillati</taxon>
        <taxon>Bacillota</taxon>
        <taxon>Clostridia</taxon>
        <taxon>Eubacteriales</taxon>
        <taxon>Oscillospiraceae</taxon>
        <taxon>Ructibacterium</taxon>
    </lineage>
</organism>
<protein>
    <recommendedName>
        <fullName evidence="8">Lysophospholipase L1</fullName>
    </recommendedName>
</protein>
<evidence type="ECO:0000256" key="3">
    <source>
        <dbReference type="SAM" id="SignalP"/>
    </source>
</evidence>
<dbReference type="Gene3D" id="2.60.120.200">
    <property type="match status" value="1"/>
</dbReference>
<proteinExistence type="inferred from homology"/>
<evidence type="ECO:0000313" key="7">
    <source>
        <dbReference type="Proteomes" id="UP000806542"/>
    </source>
</evidence>
<dbReference type="GO" id="GO:0016787">
    <property type="term" value="F:hydrolase activity"/>
    <property type="evidence" value="ECO:0007669"/>
    <property type="project" value="UniProtKB-KW"/>
</dbReference>
<dbReference type="Pfam" id="PF20578">
    <property type="entry name" value="aBig_2"/>
    <property type="match status" value="1"/>
</dbReference>
<evidence type="ECO:0000313" key="6">
    <source>
        <dbReference type="EMBL" id="MBE5040046.1"/>
    </source>
</evidence>
<feature type="chain" id="PRO_5039352067" description="Lysophospholipase L1" evidence="3">
    <location>
        <begin position="27"/>
        <end position="1225"/>
    </location>
</feature>
<dbReference type="AlphaFoldDB" id="A0A9D5R855"/>